<keyword evidence="2" id="KW-0472">Membrane</keyword>
<dbReference type="PANTHER" id="PTHR48081:SF13">
    <property type="entry name" value="ALPHA_BETA HYDROLASE"/>
    <property type="match status" value="1"/>
</dbReference>
<gene>
    <name evidence="4" type="ORF">A0O34_03860</name>
</gene>
<dbReference type="Proteomes" id="UP000077824">
    <property type="component" value="Chromosome"/>
</dbReference>
<feature type="transmembrane region" description="Helical" evidence="2">
    <location>
        <begin position="12"/>
        <end position="33"/>
    </location>
</feature>
<sequence length="342" mass="38644">MKSFINNTSIYRFSINLFFILFLSSFMLGFSQLPFEPKTGKSTLLPEKAKVSENIIYKTNQNGDQMALDIYTPKDTSSEKLPVVIYVFGGGWVKGDKTIRSETYIEDMFLKLVEKKYAVIAINYTLLNENIHFPLPLQDTKDAVRWVRKNAEKYNFDTNNIGLFGASSGAHLSMLAAYTQDNEFVGSPELAPYSAKVNYVVDNFGPADLNTLLHTRIGKIPVFFVGLIFSDKIVTLRENLVNGISGYDIKKEKRKVVKYFKTVSPITYADTAVPTLIVQGDKDKVVPLKQSKKLSRKLKKANVQNSLIIVKDGMHGFGTTDKNYLHQIDDEMVNFIVSQKKN</sequence>
<reference evidence="4 5" key="1">
    <citation type="submission" date="2016-04" db="EMBL/GenBank/DDBJ databases">
        <title>Complete Genome Sequence of Chryseobacterium sp. IHBB 10212.</title>
        <authorList>
            <person name="Pal M."/>
            <person name="Swarnkar M.K."/>
            <person name="Kaushal K."/>
            <person name="Chhibber S."/>
            <person name="Singh A.K."/>
            <person name="Gulati A."/>
        </authorList>
    </citation>
    <scope>NUCLEOTIDE SEQUENCE [LARGE SCALE GENOMIC DNA]</scope>
    <source>
        <strain evidence="4 5">IHBB 10212</strain>
    </source>
</reference>
<dbReference type="GO" id="GO:0016787">
    <property type="term" value="F:hydrolase activity"/>
    <property type="evidence" value="ECO:0007669"/>
    <property type="project" value="UniProtKB-KW"/>
</dbReference>
<feature type="domain" description="BD-FAE-like" evidence="3">
    <location>
        <begin position="68"/>
        <end position="298"/>
    </location>
</feature>
<dbReference type="Gene3D" id="3.40.50.1820">
    <property type="entry name" value="alpha/beta hydrolase"/>
    <property type="match status" value="1"/>
</dbReference>
<keyword evidence="2" id="KW-1133">Transmembrane helix</keyword>
<dbReference type="InterPro" id="IPR029058">
    <property type="entry name" value="AB_hydrolase_fold"/>
</dbReference>
<dbReference type="SUPFAM" id="SSF53474">
    <property type="entry name" value="alpha/beta-Hydrolases"/>
    <property type="match status" value="1"/>
</dbReference>
<dbReference type="InterPro" id="IPR049492">
    <property type="entry name" value="BD-FAE-like_dom"/>
</dbReference>
<evidence type="ECO:0000256" key="1">
    <source>
        <dbReference type="ARBA" id="ARBA00022801"/>
    </source>
</evidence>
<evidence type="ECO:0000256" key="2">
    <source>
        <dbReference type="SAM" id="Phobius"/>
    </source>
</evidence>
<dbReference type="InterPro" id="IPR050300">
    <property type="entry name" value="GDXG_lipolytic_enzyme"/>
</dbReference>
<keyword evidence="1" id="KW-0378">Hydrolase</keyword>
<dbReference type="STRING" id="1685010.A0O34_03860"/>
<evidence type="ECO:0000313" key="4">
    <source>
        <dbReference type="EMBL" id="ANF49727.1"/>
    </source>
</evidence>
<evidence type="ECO:0000313" key="5">
    <source>
        <dbReference type="Proteomes" id="UP000077824"/>
    </source>
</evidence>
<evidence type="ECO:0000259" key="3">
    <source>
        <dbReference type="Pfam" id="PF20434"/>
    </source>
</evidence>
<dbReference type="EMBL" id="CP015199">
    <property type="protein sequence ID" value="ANF49727.1"/>
    <property type="molecule type" value="Genomic_DNA"/>
</dbReference>
<keyword evidence="2" id="KW-0812">Transmembrane</keyword>
<dbReference type="RefSeq" id="WP_066751393.1">
    <property type="nucleotide sequence ID" value="NZ_CP015199.1"/>
</dbReference>
<dbReference type="OrthoDB" id="9777975at2"/>
<proteinExistence type="predicted"/>
<organism evidence="4 5">
    <name type="scientific">Chryseobacterium glaciei</name>
    <dbReference type="NCBI Taxonomy" id="1685010"/>
    <lineage>
        <taxon>Bacteria</taxon>
        <taxon>Pseudomonadati</taxon>
        <taxon>Bacteroidota</taxon>
        <taxon>Flavobacteriia</taxon>
        <taxon>Flavobacteriales</taxon>
        <taxon>Weeksellaceae</taxon>
        <taxon>Chryseobacterium group</taxon>
        <taxon>Chryseobacterium</taxon>
    </lineage>
</organism>
<keyword evidence="5" id="KW-1185">Reference proteome</keyword>
<dbReference type="PANTHER" id="PTHR48081">
    <property type="entry name" value="AB HYDROLASE SUPERFAMILY PROTEIN C4A8.06C"/>
    <property type="match status" value="1"/>
</dbReference>
<dbReference type="Pfam" id="PF20434">
    <property type="entry name" value="BD-FAE"/>
    <property type="match status" value="1"/>
</dbReference>
<protein>
    <submittedName>
        <fullName evidence="4">Esterase</fullName>
    </submittedName>
</protein>
<dbReference type="AlphaFoldDB" id="A0A172XRT5"/>
<name>A0A172XRT5_9FLAO</name>
<dbReference type="ESTHER" id="9flao-a0a172xrt5">
    <property type="family name" value="BD-FAE"/>
</dbReference>
<accession>A0A172XRT5</accession>
<dbReference type="KEGG" id="chh:A0O34_03860"/>